<dbReference type="PIRSF" id="PIRSF021700">
    <property type="entry name" value="3_dmu_93_MTrfase"/>
    <property type="match status" value="1"/>
</dbReference>
<reference evidence="2 3" key="1">
    <citation type="submission" date="2015-09" db="EMBL/GenBank/DDBJ databases">
        <title>Genome sequencing project for genomic taxonomy and phylogenomics of Bacillus-like bacteria.</title>
        <authorList>
            <person name="Liu B."/>
            <person name="Wang J."/>
            <person name="Zhu Y."/>
            <person name="Liu G."/>
            <person name="Chen Q."/>
            <person name="Chen Z."/>
            <person name="Lan J."/>
            <person name="Che J."/>
            <person name="Ge C."/>
            <person name="Shi H."/>
            <person name="Pan Z."/>
            <person name="Liu X."/>
        </authorList>
    </citation>
    <scope>NUCLEOTIDE SEQUENCE [LARGE SCALE GENOMIC DNA]</scope>
    <source>
        <strain evidence="2 3">DSM 8552</strain>
    </source>
</reference>
<feature type="domain" description="PhnB-like" evidence="1">
    <location>
        <begin position="6"/>
        <end position="131"/>
    </location>
</feature>
<evidence type="ECO:0000313" key="3">
    <source>
        <dbReference type="Proteomes" id="UP000051063"/>
    </source>
</evidence>
<sequence>MEAAKQKITTFLMFTGQAEEAMNFYTSVFDSSAIHTIHRFGPDAATAEGSVMHATFSLKDQTFMCIDSIVSHDFTFTPSISLYVECDSAEEVEHLFAKLSEGGTVLMPLSPTPVSEKFGWLSDRFGVSWQLNLPKK</sequence>
<accession>A0ABR5N538</accession>
<name>A0ABR5N538_BRECH</name>
<dbReference type="Proteomes" id="UP000051063">
    <property type="component" value="Unassembled WGS sequence"/>
</dbReference>
<dbReference type="SUPFAM" id="SSF54593">
    <property type="entry name" value="Glyoxalase/Bleomycin resistance protein/Dihydroxybiphenyl dioxygenase"/>
    <property type="match status" value="1"/>
</dbReference>
<dbReference type="Pfam" id="PF06983">
    <property type="entry name" value="3-dmu-9_3-mt"/>
    <property type="match status" value="1"/>
</dbReference>
<dbReference type="RefSeq" id="WP_055744799.1">
    <property type="nucleotide sequence ID" value="NZ_LJJB01000010.1"/>
</dbReference>
<dbReference type="InterPro" id="IPR029068">
    <property type="entry name" value="Glyas_Bleomycin-R_OHBP_Dase"/>
</dbReference>
<evidence type="ECO:0000313" key="2">
    <source>
        <dbReference type="EMBL" id="KQL45735.1"/>
    </source>
</evidence>
<comment type="caution">
    <text evidence="2">The sequence shown here is derived from an EMBL/GenBank/DDBJ whole genome shotgun (WGS) entry which is preliminary data.</text>
</comment>
<dbReference type="CDD" id="cd06588">
    <property type="entry name" value="PhnB_like"/>
    <property type="match status" value="1"/>
</dbReference>
<proteinExistence type="predicted"/>
<keyword evidence="3" id="KW-1185">Reference proteome</keyword>
<organism evidence="2 3">
    <name type="scientific">Brevibacillus choshinensis</name>
    <dbReference type="NCBI Taxonomy" id="54911"/>
    <lineage>
        <taxon>Bacteria</taxon>
        <taxon>Bacillati</taxon>
        <taxon>Bacillota</taxon>
        <taxon>Bacilli</taxon>
        <taxon>Bacillales</taxon>
        <taxon>Paenibacillaceae</taxon>
        <taxon>Brevibacillus</taxon>
    </lineage>
</organism>
<dbReference type="Gene3D" id="3.30.720.100">
    <property type="match status" value="1"/>
</dbReference>
<evidence type="ECO:0000259" key="1">
    <source>
        <dbReference type="Pfam" id="PF06983"/>
    </source>
</evidence>
<dbReference type="EMBL" id="LJJB01000010">
    <property type="protein sequence ID" value="KQL45735.1"/>
    <property type="molecule type" value="Genomic_DNA"/>
</dbReference>
<dbReference type="PANTHER" id="PTHR33990:SF4">
    <property type="entry name" value="PHNB-LIKE DOMAIN-CONTAINING PROTEIN"/>
    <property type="match status" value="1"/>
</dbReference>
<gene>
    <name evidence="2" type="ORF">AN963_11825</name>
</gene>
<dbReference type="Gene3D" id="3.30.720.110">
    <property type="match status" value="1"/>
</dbReference>
<dbReference type="InterPro" id="IPR009725">
    <property type="entry name" value="3_dmu_93_MTrfase"/>
</dbReference>
<dbReference type="PANTHER" id="PTHR33990">
    <property type="entry name" value="PROTEIN YJDN-RELATED"/>
    <property type="match status" value="1"/>
</dbReference>
<dbReference type="InterPro" id="IPR028973">
    <property type="entry name" value="PhnB-like"/>
</dbReference>
<protein>
    <submittedName>
        <fullName evidence="2">3-demethylubiquinone-9 3-methyltransferase</fullName>
    </submittedName>
</protein>